<dbReference type="PANTHER" id="PTHR45740">
    <property type="entry name" value="POLY [ADP-RIBOSE] POLYMERASE"/>
    <property type="match status" value="1"/>
</dbReference>
<dbReference type="Proteomes" id="UP001163046">
    <property type="component" value="Unassembled WGS sequence"/>
</dbReference>
<gene>
    <name evidence="16" type="primary">PARP12_12</name>
    <name evidence="16" type="ORF">OS493_013975</name>
</gene>
<feature type="compositionally biased region" description="Polar residues" evidence="12">
    <location>
        <begin position="192"/>
        <end position="202"/>
    </location>
</feature>
<feature type="domain" description="WWE" evidence="14">
    <location>
        <begin position="314"/>
        <end position="400"/>
    </location>
</feature>
<keyword evidence="5 11" id="KW-0479">Metal-binding</keyword>
<feature type="region of interest" description="Disordered" evidence="12">
    <location>
        <begin position="171"/>
        <end position="205"/>
    </location>
</feature>
<dbReference type="PROSITE" id="PS50103">
    <property type="entry name" value="ZF_C3H1"/>
    <property type="match status" value="3"/>
</dbReference>
<dbReference type="InterPro" id="IPR037197">
    <property type="entry name" value="WWE_dom_sf"/>
</dbReference>
<organism evidence="16 17">
    <name type="scientific">Desmophyllum pertusum</name>
    <dbReference type="NCBI Taxonomy" id="174260"/>
    <lineage>
        <taxon>Eukaryota</taxon>
        <taxon>Metazoa</taxon>
        <taxon>Cnidaria</taxon>
        <taxon>Anthozoa</taxon>
        <taxon>Hexacorallia</taxon>
        <taxon>Scleractinia</taxon>
        <taxon>Caryophylliina</taxon>
        <taxon>Caryophylliidae</taxon>
        <taxon>Desmophyllum</taxon>
    </lineage>
</organism>
<evidence type="ECO:0000259" key="15">
    <source>
        <dbReference type="PROSITE" id="PS51059"/>
    </source>
</evidence>
<keyword evidence="4" id="KW-0597">Phosphoprotein</keyword>
<evidence type="ECO:0000256" key="3">
    <source>
        <dbReference type="ARBA" id="ARBA00022490"/>
    </source>
</evidence>
<evidence type="ECO:0000256" key="2">
    <source>
        <dbReference type="ARBA" id="ARBA00004496"/>
    </source>
</evidence>
<keyword evidence="17" id="KW-1185">Reference proteome</keyword>
<dbReference type="GO" id="GO:0008270">
    <property type="term" value="F:zinc ion binding"/>
    <property type="evidence" value="ECO:0007669"/>
    <property type="project" value="UniProtKB-KW"/>
</dbReference>
<dbReference type="PROSITE" id="PS51059">
    <property type="entry name" value="PARP_CATALYTIC"/>
    <property type="match status" value="1"/>
</dbReference>
<dbReference type="InterPro" id="IPR051712">
    <property type="entry name" value="ARTD-AVP"/>
</dbReference>
<evidence type="ECO:0000256" key="11">
    <source>
        <dbReference type="PROSITE-ProRule" id="PRU00723"/>
    </source>
</evidence>
<feature type="compositionally biased region" description="Basic residues" evidence="12">
    <location>
        <begin position="475"/>
        <end position="484"/>
    </location>
</feature>
<feature type="compositionally biased region" description="Basic and acidic residues" evidence="12">
    <location>
        <begin position="485"/>
        <end position="494"/>
    </location>
</feature>
<dbReference type="InterPro" id="IPR012317">
    <property type="entry name" value="Poly(ADP-ribose)pol_cat_dom"/>
</dbReference>
<dbReference type="GO" id="GO:0005634">
    <property type="term" value="C:nucleus"/>
    <property type="evidence" value="ECO:0007669"/>
    <property type="project" value="UniProtKB-SubCell"/>
</dbReference>
<dbReference type="PANTHER" id="PTHR45740:SF2">
    <property type="entry name" value="POLY [ADP-RIBOSE] POLYMERASE"/>
    <property type="match status" value="1"/>
</dbReference>
<dbReference type="PROSITE" id="PS50918">
    <property type="entry name" value="WWE"/>
    <property type="match status" value="2"/>
</dbReference>
<comment type="subcellular location">
    <subcellularLocation>
        <location evidence="2">Cytoplasm</location>
    </subcellularLocation>
    <subcellularLocation>
        <location evidence="1">Nucleus</location>
    </subcellularLocation>
</comment>
<evidence type="ECO:0000256" key="6">
    <source>
        <dbReference type="ARBA" id="ARBA00022737"/>
    </source>
</evidence>
<comment type="caution">
    <text evidence="16">The sequence shown here is derived from an EMBL/GenBank/DDBJ whole genome shotgun (WGS) entry which is preliminary data.</text>
</comment>
<keyword evidence="9" id="KW-0539">Nucleus</keyword>
<dbReference type="InterPro" id="IPR057602">
    <property type="entry name" value="Zfn-CCCH_PARP12"/>
</dbReference>
<dbReference type="GO" id="GO:0003950">
    <property type="term" value="F:NAD+ poly-ADP-ribosyltransferase activity"/>
    <property type="evidence" value="ECO:0007669"/>
    <property type="project" value="UniProtKB-EC"/>
</dbReference>
<keyword evidence="6" id="KW-0677">Repeat</keyword>
<feature type="domain" description="PARP catalytic" evidence="15">
    <location>
        <begin position="424"/>
        <end position="589"/>
    </location>
</feature>
<evidence type="ECO:0000256" key="12">
    <source>
        <dbReference type="SAM" id="MobiDB-lite"/>
    </source>
</evidence>
<evidence type="ECO:0000256" key="5">
    <source>
        <dbReference type="ARBA" id="ARBA00022723"/>
    </source>
</evidence>
<feature type="domain" description="C3H1-type" evidence="13">
    <location>
        <begin position="30"/>
        <end position="52"/>
    </location>
</feature>
<dbReference type="Pfam" id="PF00644">
    <property type="entry name" value="PARP"/>
    <property type="match status" value="1"/>
</dbReference>
<protein>
    <submittedName>
        <fullName evidence="16">Polymerase, member 12</fullName>
        <ecNumber evidence="16">2.4.2.30</ecNumber>
    </submittedName>
</protein>
<feature type="zinc finger region" description="C3H1-type" evidence="11">
    <location>
        <begin position="30"/>
        <end position="52"/>
    </location>
</feature>
<evidence type="ECO:0000256" key="1">
    <source>
        <dbReference type="ARBA" id="ARBA00004123"/>
    </source>
</evidence>
<dbReference type="Pfam" id="PF25261">
    <property type="entry name" value="zf-CCCH_PARP12"/>
    <property type="match status" value="1"/>
</dbReference>
<dbReference type="Gene3D" id="3.30.1370.210">
    <property type="match status" value="1"/>
</dbReference>
<evidence type="ECO:0000256" key="10">
    <source>
        <dbReference type="ARBA" id="ARBA00024347"/>
    </source>
</evidence>
<keyword evidence="8 11" id="KW-0862">Zinc</keyword>
<name>A0A9W9ZDU4_9CNID</name>
<comment type="similarity">
    <text evidence="10">Belongs to the ARTD/PARP family.</text>
</comment>
<feature type="domain" description="C3H1-type" evidence="13">
    <location>
        <begin position="119"/>
        <end position="141"/>
    </location>
</feature>
<dbReference type="AlphaFoldDB" id="A0A9W9ZDU4"/>
<reference evidence="16" key="1">
    <citation type="submission" date="2023-01" db="EMBL/GenBank/DDBJ databases">
        <title>Genome assembly of the deep-sea coral Lophelia pertusa.</title>
        <authorList>
            <person name="Herrera S."/>
            <person name="Cordes E."/>
        </authorList>
    </citation>
    <scope>NUCLEOTIDE SEQUENCE</scope>
    <source>
        <strain evidence="16">USNM1676648</strain>
        <tissue evidence="16">Polyp</tissue>
    </source>
</reference>
<dbReference type="InterPro" id="IPR004170">
    <property type="entry name" value="WWE_dom"/>
</dbReference>
<evidence type="ECO:0000256" key="9">
    <source>
        <dbReference type="ARBA" id="ARBA00023242"/>
    </source>
</evidence>
<dbReference type="EMBL" id="MU826356">
    <property type="protein sequence ID" value="KAJ7379580.1"/>
    <property type="molecule type" value="Genomic_DNA"/>
</dbReference>
<dbReference type="Gene3D" id="3.30.720.50">
    <property type="match status" value="2"/>
</dbReference>
<feature type="zinc finger region" description="C3H1-type" evidence="11">
    <location>
        <begin position="119"/>
        <end position="141"/>
    </location>
</feature>
<accession>A0A9W9ZDU4</accession>
<dbReference type="Gene3D" id="3.90.228.10">
    <property type="match status" value="1"/>
</dbReference>
<evidence type="ECO:0000256" key="4">
    <source>
        <dbReference type="ARBA" id="ARBA00022553"/>
    </source>
</evidence>
<dbReference type="OrthoDB" id="6133115at2759"/>
<sequence length="589" mass="67374">MVTLDVPLEFCLQAGERAGCTNRKCDGLHLCPFFVKESCKFGEKCKRSHNYRDEHTISVLKHFRLDFLKTSLLQNILKTILNESEIQRAASSRSVPDICKFYNKAPVCKKGEHCPCLHVCEHFIDGDCKFGEKCKRKHDFSDSHNVRVLKEFGMHGISELKVLQRLQGRERKRTVSASSDGEKPEQFKPASAVSNALSSSQASDDKEKDTEICGFNLRGQCNYGNSCIHRHTELPYIWEFAAEGDDKWESFSSDLNMMLEHAYCDVSNNSSATLTIKGFLYHIRFQDMTAVAVLPIADPMAKSPKVRRLSTVSSVVAAAGHVFSTKWQWYWKDESDQWQSYDTPGDGHDVNTTSSQCLERDYVAEKDSHSFSASHHKYTLYFKGWYQQNDVHKTKRPVTRRPAEFVNKQNMKDISQRRRAAGLWPGQQAHQLPLNQMVYHPIGLLFLMARSTPVKLCRPSLMNTRERKRNFKRQWMRKSRMAKKSGKEPGERQLFHGTNSTTAKAICQQGFDWRMCGRHGTTYGKGSYFACKANYSHRFSNHEASSRGLKQMFLANVVVGSYTNGSSKLTRPPPRDPSKPECVVRFVLR</sequence>
<evidence type="ECO:0000256" key="7">
    <source>
        <dbReference type="ARBA" id="ARBA00022771"/>
    </source>
</evidence>
<keyword evidence="16" id="KW-0808">Transferase</keyword>
<dbReference type="GO" id="GO:1990404">
    <property type="term" value="F:NAD+-protein mono-ADP-ribosyltransferase activity"/>
    <property type="evidence" value="ECO:0007669"/>
    <property type="project" value="TreeGrafter"/>
</dbReference>
<evidence type="ECO:0000259" key="14">
    <source>
        <dbReference type="PROSITE" id="PS50918"/>
    </source>
</evidence>
<feature type="domain" description="C3H1-type" evidence="13">
    <location>
        <begin position="207"/>
        <end position="234"/>
    </location>
</feature>
<dbReference type="EC" id="2.4.2.30" evidence="16"/>
<feature type="region of interest" description="Disordered" evidence="12">
    <location>
        <begin position="475"/>
        <end position="495"/>
    </location>
</feature>
<dbReference type="Gene3D" id="4.10.1000.10">
    <property type="entry name" value="Zinc finger, CCCH-type"/>
    <property type="match status" value="1"/>
</dbReference>
<keyword evidence="3" id="KW-0963">Cytoplasm</keyword>
<dbReference type="Pfam" id="PF02825">
    <property type="entry name" value="WWE"/>
    <property type="match status" value="2"/>
</dbReference>
<keyword evidence="16" id="KW-0328">Glycosyltransferase</keyword>
<evidence type="ECO:0000313" key="17">
    <source>
        <dbReference type="Proteomes" id="UP001163046"/>
    </source>
</evidence>
<evidence type="ECO:0000259" key="13">
    <source>
        <dbReference type="PROSITE" id="PS50103"/>
    </source>
</evidence>
<dbReference type="SUPFAM" id="SSF56399">
    <property type="entry name" value="ADP-ribosylation"/>
    <property type="match status" value="1"/>
</dbReference>
<feature type="domain" description="WWE" evidence="14">
    <location>
        <begin position="222"/>
        <end position="308"/>
    </location>
</feature>
<dbReference type="SUPFAM" id="SSF117839">
    <property type="entry name" value="WWE domain"/>
    <property type="match status" value="2"/>
</dbReference>
<keyword evidence="7 11" id="KW-0863">Zinc-finger</keyword>
<dbReference type="SMART" id="SM00356">
    <property type="entry name" value="ZnF_C3H1"/>
    <property type="match status" value="3"/>
</dbReference>
<dbReference type="InterPro" id="IPR000571">
    <property type="entry name" value="Znf_CCCH"/>
</dbReference>
<proteinExistence type="inferred from homology"/>
<feature type="zinc finger region" description="C3H1-type" evidence="11">
    <location>
        <begin position="207"/>
        <end position="234"/>
    </location>
</feature>
<evidence type="ECO:0000256" key="8">
    <source>
        <dbReference type="ARBA" id="ARBA00022833"/>
    </source>
</evidence>
<evidence type="ECO:0000313" key="16">
    <source>
        <dbReference type="EMBL" id="KAJ7379580.1"/>
    </source>
</evidence>